<name>A0A1V8RJF7_9HYPH</name>
<gene>
    <name evidence="1" type="ORF">BFN67_09825</name>
</gene>
<evidence type="ECO:0000313" key="2">
    <source>
        <dbReference type="Proteomes" id="UP000191905"/>
    </source>
</evidence>
<protein>
    <submittedName>
        <fullName evidence="1">Uncharacterized protein</fullName>
    </submittedName>
</protein>
<sequence length="185" mass="20125">MTIARQSRVAPIGAILARHVLPTLQRAQKLPLRISCIGTAYYEGMDDADGFDQIVAIGECPSPEDAMSLASRRVAAGDIRVGTDEMLRLRPRIIVIQDSDQGLVIAGMIRAGIVLWQQPVASDAEARRVVTEASKLRGAAFTASGRGEHASAREHRYRASQLEARLVDALWRETAAELLRMPLAA</sequence>
<comment type="caution">
    <text evidence="1">The sequence shown here is derived from an EMBL/GenBank/DDBJ whole genome shotgun (WGS) entry which is preliminary data.</text>
</comment>
<dbReference type="STRING" id="1873176.BFN67_09825"/>
<dbReference type="AlphaFoldDB" id="A0A1V8RJF7"/>
<dbReference type="EMBL" id="MDET01000060">
    <property type="protein sequence ID" value="OQM73274.1"/>
    <property type="molecule type" value="Genomic_DNA"/>
</dbReference>
<proteinExistence type="predicted"/>
<dbReference type="RefSeq" id="WP_080921888.1">
    <property type="nucleotide sequence ID" value="NZ_MDET01000060.1"/>
</dbReference>
<accession>A0A1V8RJF7</accession>
<organism evidence="1 2">
    <name type="scientific">Manganibacter manganicus</name>
    <dbReference type="NCBI Taxonomy" id="1873176"/>
    <lineage>
        <taxon>Bacteria</taxon>
        <taxon>Pseudomonadati</taxon>
        <taxon>Pseudomonadota</taxon>
        <taxon>Alphaproteobacteria</taxon>
        <taxon>Hyphomicrobiales</taxon>
        <taxon>Phyllobacteriaceae</taxon>
        <taxon>Manganibacter</taxon>
    </lineage>
</organism>
<reference evidence="1 2" key="1">
    <citation type="journal article" date="2016" name="Int. J. Syst. Evol. Microbiol.">
        <title>Pseudaminobacter manganicus sp. nov., isolated from sludge of a manganese mine.</title>
        <authorList>
            <person name="Li J."/>
            <person name="Huang J."/>
            <person name="Liao S."/>
            <person name="Wang G."/>
        </authorList>
    </citation>
    <scope>NUCLEOTIDE SEQUENCE [LARGE SCALE GENOMIC DNA]</scope>
    <source>
        <strain evidence="1 2">JH-7</strain>
    </source>
</reference>
<keyword evidence="2" id="KW-1185">Reference proteome</keyword>
<evidence type="ECO:0000313" key="1">
    <source>
        <dbReference type="EMBL" id="OQM73274.1"/>
    </source>
</evidence>
<dbReference type="OrthoDB" id="7375890at2"/>
<dbReference type="Proteomes" id="UP000191905">
    <property type="component" value="Unassembled WGS sequence"/>
</dbReference>